<keyword evidence="3 7" id="KW-0812">Transmembrane</keyword>
<evidence type="ECO:0000256" key="4">
    <source>
        <dbReference type="ARBA" id="ARBA00022989"/>
    </source>
</evidence>
<evidence type="ECO:0000313" key="11">
    <source>
        <dbReference type="Proteomes" id="UP000886881"/>
    </source>
</evidence>
<gene>
    <name evidence="10" type="ORF">IAC35_04570</name>
</gene>
<evidence type="ECO:0000256" key="3">
    <source>
        <dbReference type="ARBA" id="ARBA00022692"/>
    </source>
</evidence>
<comment type="caution">
    <text evidence="10">The sequence shown here is derived from an EMBL/GenBank/DDBJ whole genome shotgun (WGS) entry which is preliminary data.</text>
</comment>
<feature type="domain" description="Phage shock protein PspC N-terminal" evidence="8">
    <location>
        <begin position="113"/>
        <end position="179"/>
    </location>
</feature>
<dbReference type="Pfam" id="PF22571">
    <property type="entry name" value="LiaI-LiaF-TM_PspC"/>
    <property type="match status" value="1"/>
</dbReference>
<feature type="domain" description="PspC-related transmembrane region" evidence="9">
    <location>
        <begin position="210"/>
        <end position="338"/>
    </location>
</feature>
<feature type="transmembrane region" description="Helical" evidence="7">
    <location>
        <begin position="140"/>
        <end position="156"/>
    </location>
</feature>
<protein>
    <submittedName>
        <fullName evidence="10">PspC domain-containing protein</fullName>
    </submittedName>
</protein>
<evidence type="ECO:0000259" key="9">
    <source>
        <dbReference type="Pfam" id="PF22571"/>
    </source>
</evidence>
<comment type="subcellular location">
    <subcellularLocation>
        <location evidence="1">Cell membrane</location>
        <topology evidence="1">Single-pass membrane protein</topology>
    </subcellularLocation>
</comment>
<evidence type="ECO:0000256" key="1">
    <source>
        <dbReference type="ARBA" id="ARBA00004162"/>
    </source>
</evidence>
<feature type="transmembrane region" description="Helical" evidence="7">
    <location>
        <begin position="316"/>
        <end position="333"/>
    </location>
</feature>
<dbReference type="InterPro" id="IPR007168">
    <property type="entry name" value="Phageshock_PspC_N"/>
</dbReference>
<feature type="region of interest" description="Disordered" evidence="6">
    <location>
        <begin position="86"/>
        <end position="111"/>
    </location>
</feature>
<proteinExistence type="predicted"/>
<dbReference type="GO" id="GO:0005886">
    <property type="term" value="C:plasma membrane"/>
    <property type="evidence" value="ECO:0007669"/>
    <property type="project" value="UniProtKB-SubCell"/>
</dbReference>
<dbReference type="Proteomes" id="UP000886881">
    <property type="component" value="Unassembled WGS sequence"/>
</dbReference>
<accession>A0A9D1GNR0</accession>
<dbReference type="InterPro" id="IPR054321">
    <property type="entry name" value="PspC-rel_TM"/>
</dbReference>
<dbReference type="AlphaFoldDB" id="A0A9D1GNR0"/>
<keyword evidence="2" id="KW-1003">Cell membrane</keyword>
<name>A0A9D1GNR0_9BACT</name>
<evidence type="ECO:0000256" key="2">
    <source>
        <dbReference type="ARBA" id="ARBA00022475"/>
    </source>
</evidence>
<feature type="transmembrane region" description="Helical" evidence="7">
    <location>
        <begin position="162"/>
        <end position="179"/>
    </location>
</feature>
<feature type="compositionally biased region" description="Basic and acidic residues" evidence="6">
    <location>
        <begin position="86"/>
        <end position="97"/>
    </location>
</feature>
<dbReference type="InterPro" id="IPR052027">
    <property type="entry name" value="PspC"/>
</dbReference>
<evidence type="ECO:0000256" key="5">
    <source>
        <dbReference type="ARBA" id="ARBA00023136"/>
    </source>
</evidence>
<evidence type="ECO:0000313" key="10">
    <source>
        <dbReference type="EMBL" id="HIT47114.1"/>
    </source>
</evidence>
<sequence length="497" mass="54695">MKPVVKASIGRTAFTLEDEAFRQLKEYLDSLENHFAGNPSGKEIMEEIEVRIAELLLEKCGPSGVVSPAMVREACDTLGSVKDIDAYKNSDGDKQAEDGGSSEEGAGERKKARKLYRNPYDKVLGGVCSGIAAYFDKDPLLFRLLAVVILLFFTMTPARTAFWIPVVAYLALWLAIPEARTVRQRYQMRGEKNTIESIMENVGKNADEIGDTARKFAENHHGLFHGAMRAVGAILGTVFIIVSCAALLALTVTFVGSSAFMPVSAGTLISSLAGPGSVSLCIAAIMVTLGIPFAALLYSGILMAFNLKAPRWKPGLILLLLWIAGLGTLAYMGTKTAVELDSGERQYASTSVVLPDGEALRLKMENSDMDYDYIYVDADEDSYELFMIRGDEVYVYPKIRIRRDPDITDIRMEESTVNFSRKGLKPAFSAYTDGVLTLSPVVLSRDRKMAEGGREVTISLPSDAAVQVEPPRYHDFTEDRYHTNISLLKNSRNLDLF</sequence>
<reference evidence="10" key="2">
    <citation type="journal article" date="2021" name="PeerJ">
        <title>Extensive microbial diversity within the chicken gut microbiome revealed by metagenomics and culture.</title>
        <authorList>
            <person name="Gilroy R."/>
            <person name="Ravi A."/>
            <person name="Getino M."/>
            <person name="Pursley I."/>
            <person name="Horton D.L."/>
            <person name="Alikhan N.F."/>
            <person name="Baker D."/>
            <person name="Gharbi K."/>
            <person name="Hall N."/>
            <person name="Watson M."/>
            <person name="Adriaenssens E.M."/>
            <person name="Foster-Nyarko E."/>
            <person name="Jarju S."/>
            <person name="Secka A."/>
            <person name="Antonio M."/>
            <person name="Oren A."/>
            <person name="Chaudhuri R.R."/>
            <person name="La Ragione R."/>
            <person name="Hildebrand F."/>
            <person name="Pallen M.J."/>
        </authorList>
    </citation>
    <scope>NUCLEOTIDE SEQUENCE</scope>
    <source>
        <strain evidence="10">ChiHecec2B26-709</strain>
    </source>
</reference>
<dbReference type="EMBL" id="DVLC01000085">
    <property type="protein sequence ID" value="HIT47114.1"/>
    <property type="molecule type" value="Genomic_DNA"/>
</dbReference>
<evidence type="ECO:0000256" key="6">
    <source>
        <dbReference type="SAM" id="MobiDB-lite"/>
    </source>
</evidence>
<organism evidence="10 11">
    <name type="scientific">Candidatus Cryptobacteroides merdipullorum</name>
    <dbReference type="NCBI Taxonomy" id="2840771"/>
    <lineage>
        <taxon>Bacteria</taxon>
        <taxon>Pseudomonadati</taxon>
        <taxon>Bacteroidota</taxon>
        <taxon>Bacteroidia</taxon>
        <taxon>Bacteroidales</taxon>
        <taxon>Candidatus Cryptobacteroides</taxon>
    </lineage>
</organism>
<evidence type="ECO:0000259" key="8">
    <source>
        <dbReference type="Pfam" id="PF04024"/>
    </source>
</evidence>
<reference evidence="10" key="1">
    <citation type="submission" date="2020-10" db="EMBL/GenBank/DDBJ databases">
        <authorList>
            <person name="Gilroy R."/>
        </authorList>
    </citation>
    <scope>NUCLEOTIDE SEQUENCE</scope>
    <source>
        <strain evidence="10">ChiHecec2B26-709</strain>
    </source>
</reference>
<dbReference type="Pfam" id="PF04024">
    <property type="entry name" value="PspC"/>
    <property type="match status" value="1"/>
</dbReference>
<keyword evidence="4 7" id="KW-1133">Transmembrane helix</keyword>
<keyword evidence="5 7" id="KW-0472">Membrane</keyword>
<feature type="transmembrane region" description="Helical" evidence="7">
    <location>
        <begin position="276"/>
        <end position="304"/>
    </location>
</feature>
<dbReference type="PANTHER" id="PTHR33885:SF3">
    <property type="entry name" value="PHAGE SHOCK PROTEIN C"/>
    <property type="match status" value="1"/>
</dbReference>
<feature type="transmembrane region" description="Helical" evidence="7">
    <location>
        <begin position="230"/>
        <end position="256"/>
    </location>
</feature>
<dbReference type="PANTHER" id="PTHR33885">
    <property type="entry name" value="PHAGE SHOCK PROTEIN C"/>
    <property type="match status" value="1"/>
</dbReference>
<evidence type="ECO:0000256" key="7">
    <source>
        <dbReference type="SAM" id="Phobius"/>
    </source>
</evidence>